<feature type="transmembrane region" description="Helical" evidence="1">
    <location>
        <begin position="7"/>
        <end position="29"/>
    </location>
</feature>
<sequence>MDELGKGLLGLCHTFCYPLSLAVILSTWIDTHCQLACARGASALPRLIATVMGPARSLAGAAGAACVRALIALPPRDRADRP</sequence>
<proteinExistence type="predicted"/>
<dbReference type="AlphaFoldDB" id="A0A9X1B8G1"/>
<evidence type="ECO:0000256" key="1">
    <source>
        <dbReference type="SAM" id="Phobius"/>
    </source>
</evidence>
<reference evidence="2 3" key="1">
    <citation type="journal article" date="2020" name="Microorganisms">
        <title>Osmotic Adaptation and Compatible Solute Biosynthesis of Phototrophic Bacteria as Revealed from Genome Analyses.</title>
        <authorList>
            <person name="Imhoff J.F."/>
            <person name="Rahn T."/>
            <person name="Kunzel S."/>
            <person name="Keller A."/>
            <person name="Neulinger S.C."/>
        </authorList>
    </citation>
    <scope>NUCLEOTIDE SEQUENCE [LARGE SCALE GENOMIC DNA]</scope>
    <source>
        <strain evidence="2 3">DSM 21303</strain>
    </source>
</reference>
<organism evidence="2 3">
    <name type="scientific">Thiocapsa imhoffii</name>
    <dbReference type="NCBI Taxonomy" id="382777"/>
    <lineage>
        <taxon>Bacteria</taxon>
        <taxon>Pseudomonadati</taxon>
        <taxon>Pseudomonadota</taxon>
        <taxon>Gammaproteobacteria</taxon>
        <taxon>Chromatiales</taxon>
        <taxon>Chromatiaceae</taxon>
        <taxon>Thiocapsa</taxon>
    </lineage>
</organism>
<evidence type="ECO:0000313" key="3">
    <source>
        <dbReference type="Proteomes" id="UP001138802"/>
    </source>
</evidence>
<accession>A0A9X1B8G1</accession>
<keyword evidence="3" id="KW-1185">Reference proteome</keyword>
<protein>
    <submittedName>
        <fullName evidence="2">Uncharacterized protein</fullName>
    </submittedName>
</protein>
<dbReference type="EMBL" id="NRSD01000007">
    <property type="protein sequence ID" value="MBK1644717.1"/>
    <property type="molecule type" value="Genomic_DNA"/>
</dbReference>
<dbReference type="Proteomes" id="UP001138802">
    <property type="component" value="Unassembled WGS sequence"/>
</dbReference>
<gene>
    <name evidence="2" type="ORF">CKO25_08665</name>
</gene>
<keyword evidence="1" id="KW-0812">Transmembrane</keyword>
<comment type="caution">
    <text evidence="2">The sequence shown here is derived from an EMBL/GenBank/DDBJ whole genome shotgun (WGS) entry which is preliminary data.</text>
</comment>
<keyword evidence="1" id="KW-0472">Membrane</keyword>
<name>A0A9X1B8G1_9GAMM</name>
<keyword evidence="1" id="KW-1133">Transmembrane helix</keyword>
<evidence type="ECO:0000313" key="2">
    <source>
        <dbReference type="EMBL" id="MBK1644717.1"/>
    </source>
</evidence>